<proteinExistence type="predicted"/>
<dbReference type="Pfam" id="PF01425">
    <property type="entry name" value="Amidase"/>
    <property type="match status" value="1"/>
</dbReference>
<dbReference type="InterPro" id="IPR000120">
    <property type="entry name" value="Amidase"/>
</dbReference>
<protein>
    <submittedName>
        <fullName evidence="2">Amidase</fullName>
    </submittedName>
</protein>
<dbReference type="KEGG" id="nsg:H3L94_11755"/>
<name>A0A7D7NBV1_9NEIS</name>
<dbReference type="EMBL" id="CP059567">
    <property type="protein sequence ID" value="QMT40478.1"/>
    <property type="molecule type" value="Genomic_DNA"/>
</dbReference>
<dbReference type="RefSeq" id="WP_182122133.1">
    <property type="nucleotide sequence ID" value="NZ_CP059567.1"/>
</dbReference>
<evidence type="ECO:0000313" key="2">
    <source>
        <dbReference type="EMBL" id="QMT40478.1"/>
    </source>
</evidence>
<sequence length="453" mass="48709">MMPLAPPYTIRALHHAFRHGDTTPSILTEQILARCADSPRGILTDVFDERALREAAASTRRWQAGQPLGLFDGMPCVWKDLFDVAGSVTTAGSPAYRHRPPAAADAPLVAAFSRTGGVNIGKAGLSELAYSGLGINPAFGTPPNPFDKRRIPGGSSSGSAAAVRAGLCAFSMGSDTSGSIRIPSAFHHLTGYKPSRHRFNQRQVFPLSTTLDEVGPIAAGVQDCYDAANLLSGRESRLLQGADWREISLLVPENAALWADTEDAVRSAFQVALQGLAAAGAAVCRADIPEFDAVMAAVAEHGTFAAAESLYFHREVLTGADGRLIDQRVLDRMFRAKSMSATDYVVLHDIRRRLQHSLWQRYPHHIVLLPTVAVVPPLLAPLESDAAHYHRINLLVLRNTSLFNFLDAESLSLPIGFSAQGLPVGLMLSTAPGQDERLFQVARAAERLLAEAG</sequence>
<dbReference type="Gene3D" id="3.90.1300.10">
    <property type="entry name" value="Amidase signature (AS) domain"/>
    <property type="match status" value="1"/>
</dbReference>
<dbReference type="SUPFAM" id="SSF75304">
    <property type="entry name" value="Amidase signature (AS) enzymes"/>
    <property type="match status" value="1"/>
</dbReference>
<dbReference type="Proteomes" id="UP000514752">
    <property type="component" value="Chromosome"/>
</dbReference>
<feature type="domain" description="Amidase" evidence="1">
    <location>
        <begin position="28"/>
        <end position="438"/>
    </location>
</feature>
<dbReference type="GO" id="GO:0003824">
    <property type="term" value="F:catalytic activity"/>
    <property type="evidence" value="ECO:0007669"/>
    <property type="project" value="InterPro"/>
</dbReference>
<dbReference type="InterPro" id="IPR023631">
    <property type="entry name" value="Amidase_dom"/>
</dbReference>
<organism evidence="2 3">
    <name type="scientific">Neisseria shayeganii</name>
    <dbReference type="NCBI Taxonomy" id="607712"/>
    <lineage>
        <taxon>Bacteria</taxon>
        <taxon>Pseudomonadati</taxon>
        <taxon>Pseudomonadota</taxon>
        <taxon>Betaproteobacteria</taxon>
        <taxon>Neisseriales</taxon>
        <taxon>Neisseriaceae</taxon>
        <taxon>Neisseria</taxon>
    </lineage>
</organism>
<gene>
    <name evidence="2" type="ORF">H3L94_11755</name>
</gene>
<evidence type="ECO:0000259" key="1">
    <source>
        <dbReference type="Pfam" id="PF01425"/>
    </source>
</evidence>
<dbReference type="InterPro" id="IPR036928">
    <property type="entry name" value="AS_sf"/>
</dbReference>
<dbReference type="PANTHER" id="PTHR11895:SF176">
    <property type="entry name" value="AMIDASE AMID-RELATED"/>
    <property type="match status" value="1"/>
</dbReference>
<dbReference type="PANTHER" id="PTHR11895">
    <property type="entry name" value="TRANSAMIDASE"/>
    <property type="match status" value="1"/>
</dbReference>
<reference evidence="2 3" key="1">
    <citation type="submission" date="2020-07" db="EMBL/GenBank/DDBJ databases">
        <title>Genomic diversity of species in the Neisseriaceae family.</title>
        <authorList>
            <person name="Vincent A.T."/>
            <person name="Bernet E."/>
            <person name="Veyrier F.J."/>
        </authorList>
    </citation>
    <scope>NUCLEOTIDE SEQUENCE [LARGE SCALE GENOMIC DNA]</scope>
    <source>
        <strain evidence="2 3">DSM 22244</strain>
    </source>
</reference>
<evidence type="ECO:0000313" key="3">
    <source>
        <dbReference type="Proteomes" id="UP000514752"/>
    </source>
</evidence>
<dbReference type="AlphaFoldDB" id="A0A7D7NBV1"/>
<accession>A0A7D7NBV1</accession>